<dbReference type="AlphaFoldDB" id="D6RMX2"/>
<name>D6RMX2_COPC7</name>
<gene>
    <name evidence="3" type="ORF">CC1G_00363</name>
</gene>
<dbReference type="GO" id="GO:0034088">
    <property type="term" value="P:maintenance of mitotic sister chromatid cohesion"/>
    <property type="evidence" value="ECO:0007669"/>
    <property type="project" value="TreeGrafter"/>
</dbReference>
<reference evidence="3 4" key="1">
    <citation type="journal article" date="2010" name="Proc. Natl. Acad. Sci. U.S.A.">
        <title>Insights into evolution of multicellular fungi from the assembled chromosomes of the mushroom Coprinopsis cinerea (Coprinus cinereus).</title>
        <authorList>
            <person name="Stajich J.E."/>
            <person name="Wilke S.K."/>
            <person name="Ahren D."/>
            <person name="Au C.H."/>
            <person name="Birren B.W."/>
            <person name="Borodovsky M."/>
            <person name="Burns C."/>
            <person name="Canback B."/>
            <person name="Casselton L.A."/>
            <person name="Cheng C.K."/>
            <person name="Deng J."/>
            <person name="Dietrich F.S."/>
            <person name="Fargo D.C."/>
            <person name="Farman M.L."/>
            <person name="Gathman A.C."/>
            <person name="Goldberg J."/>
            <person name="Guigo R."/>
            <person name="Hoegger P.J."/>
            <person name="Hooker J.B."/>
            <person name="Huggins A."/>
            <person name="James T.Y."/>
            <person name="Kamada T."/>
            <person name="Kilaru S."/>
            <person name="Kodira C."/>
            <person name="Kues U."/>
            <person name="Kupfer D."/>
            <person name="Kwan H.S."/>
            <person name="Lomsadze A."/>
            <person name="Li W."/>
            <person name="Lilly W.W."/>
            <person name="Ma L.J."/>
            <person name="Mackey A.J."/>
            <person name="Manning G."/>
            <person name="Martin F."/>
            <person name="Muraguchi H."/>
            <person name="Natvig D.O."/>
            <person name="Palmerini H."/>
            <person name="Ramesh M.A."/>
            <person name="Rehmeyer C.J."/>
            <person name="Roe B.A."/>
            <person name="Shenoy N."/>
            <person name="Stanke M."/>
            <person name="Ter-Hovhannisyan V."/>
            <person name="Tunlid A."/>
            <person name="Velagapudi R."/>
            <person name="Vision T.J."/>
            <person name="Zeng Q."/>
            <person name="Zolan M.E."/>
            <person name="Pukkila P.J."/>
        </authorList>
    </citation>
    <scope>NUCLEOTIDE SEQUENCE [LARGE SCALE GENOMIC DNA]</scope>
    <source>
        <strain evidence="4">Okayama-7 / 130 / ATCC MYA-4618 / FGSC 9003</strain>
    </source>
</reference>
<dbReference type="eggNOG" id="KOG0798">
    <property type="taxonomic scope" value="Eukaryota"/>
</dbReference>
<dbReference type="GeneID" id="6013783"/>
<dbReference type="HOGENOM" id="CLU_034504_0_0_1"/>
<evidence type="ECO:0000256" key="2">
    <source>
        <dbReference type="ARBA" id="ARBA00022705"/>
    </source>
</evidence>
<accession>D6RMX2</accession>
<dbReference type="InParanoid" id="D6RMX2"/>
<dbReference type="KEGG" id="cci:CC1G_00363"/>
<dbReference type="PANTHER" id="PTHR13395">
    <property type="entry name" value="SISTER CHROMATID COHESION PROTEIN DCC1-RELATED"/>
    <property type="match status" value="1"/>
</dbReference>
<sequence length="382" mass="42776">MSSEYALHFSPISTEEAGSFKLLELSQELAALVETAIKNSDPLSLNIKGNSNEDAVLCTRDKTYTIRSVDLSNTLLIVTPPEDAAHSLELAGRDDTVVIRDQINEILELAPAVPKIQKLISRIRSREYGEDQEDEDETDDLDNEARFTYEQAQEEIQASDVELDSCLKQRRILVINRELRPIAPAYLQNILELILNLLVSLSQPHSNASVEALTSSLSDDHEISRVVSTQVLAWFGEIHAGKWKMDVDEVIKELGLGILRNHKDDPIAKRAFLSQWKEVVGDTFADRVTLKLIAGNYLEHKSSLSGAESLQYFPSLALPPDPAARFADLFLTRAKWKGDEISAFLNDIAVNTKERDKLLLKYCRAITEEGTVYYTARAQYSG</sequence>
<evidence type="ECO:0000313" key="4">
    <source>
        <dbReference type="Proteomes" id="UP000001861"/>
    </source>
</evidence>
<protein>
    <recommendedName>
        <fullName evidence="5">Sister chromatid cohesion protein DCC1</fullName>
    </recommendedName>
</protein>
<dbReference type="PANTHER" id="PTHR13395:SF6">
    <property type="entry name" value="SISTER CHROMATID COHESION PROTEIN DCC1"/>
    <property type="match status" value="1"/>
</dbReference>
<keyword evidence="2" id="KW-0235">DNA replication</keyword>
<dbReference type="EMBL" id="AACS02000005">
    <property type="protein sequence ID" value="EFI27719.1"/>
    <property type="molecule type" value="Genomic_DNA"/>
</dbReference>
<keyword evidence="4" id="KW-1185">Reference proteome</keyword>
<dbReference type="OrthoDB" id="276989at2759"/>
<dbReference type="Pfam" id="PF09724">
    <property type="entry name" value="Dcc1"/>
    <property type="match status" value="1"/>
</dbReference>
<dbReference type="GO" id="GO:0000775">
    <property type="term" value="C:chromosome, centromeric region"/>
    <property type="evidence" value="ECO:0007669"/>
    <property type="project" value="TreeGrafter"/>
</dbReference>
<comment type="similarity">
    <text evidence="1">Belongs to the DCC1 family.</text>
</comment>
<proteinExistence type="inferred from homology"/>
<evidence type="ECO:0008006" key="5">
    <source>
        <dbReference type="Google" id="ProtNLM"/>
    </source>
</evidence>
<evidence type="ECO:0000256" key="1">
    <source>
        <dbReference type="ARBA" id="ARBA00007017"/>
    </source>
</evidence>
<dbReference type="VEuPathDB" id="FungiDB:CC1G_00363"/>
<dbReference type="GO" id="GO:0006260">
    <property type="term" value="P:DNA replication"/>
    <property type="evidence" value="ECO:0007669"/>
    <property type="project" value="UniProtKB-KW"/>
</dbReference>
<evidence type="ECO:0000313" key="3">
    <source>
        <dbReference type="EMBL" id="EFI27719.1"/>
    </source>
</evidence>
<comment type="caution">
    <text evidence="3">The sequence shown here is derived from an EMBL/GenBank/DDBJ whole genome shotgun (WGS) entry which is preliminary data.</text>
</comment>
<dbReference type="GO" id="GO:0000785">
    <property type="term" value="C:chromatin"/>
    <property type="evidence" value="ECO:0007669"/>
    <property type="project" value="TreeGrafter"/>
</dbReference>
<dbReference type="Proteomes" id="UP000001861">
    <property type="component" value="Unassembled WGS sequence"/>
</dbReference>
<organism evidence="3 4">
    <name type="scientific">Coprinopsis cinerea (strain Okayama-7 / 130 / ATCC MYA-4618 / FGSC 9003)</name>
    <name type="common">Inky cap fungus</name>
    <name type="synonym">Hormographiella aspergillata</name>
    <dbReference type="NCBI Taxonomy" id="240176"/>
    <lineage>
        <taxon>Eukaryota</taxon>
        <taxon>Fungi</taxon>
        <taxon>Dikarya</taxon>
        <taxon>Basidiomycota</taxon>
        <taxon>Agaricomycotina</taxon>
        <taxon>Agaricomycetes</taxon>
        <taxon>Agaricomycetidae</taxon>
        <taxon>Agaricales</taxon>
        <taxon>Agaricineae</taxon>
        <taxon>Psathyrellaceae</taxon>
        <taxon>Coprinopsis</taxon>
    </lineage>
</organism>
<dbReference type="OMA" id="DSESWPF"/>
<dbReference type="RefSeq" id="XP_002911213.1">
    <property type="nucleotide sequence ID" value="XM_002911167.1"/>
</dbReference>
<dbReference type="InterPro" id="IPR019128">
    <property type="entry name" value="Dcc1"/>
</dbReference>
<dbReference type="FunCoup" id="D6RMX2">
    <property type="interactions" value="270"/>
</dbReference>
<dbReference type="GO" id="GO:0031390">
    <property type="term" value="C:Ctf18 RFC-like complex"/>
    <property type="evidence" value="ECO:0007669"/>
    <property type="project" value="InterPro"/>
</dbReference>
<dbReference type="STRING" id="240176.D6RMX2"/>